<dbReference type="GO" id="GO:0030246">
    <property type="term" value="F:carbohydrate binding"/>
    <property type="evidence" value="ECO:0000318"/>
    <property type="project" value="GO_Central"/>
</dbReference>
<sequence length="312" mass="35189">MVFTCAQPPYLNPVTPFSGIIQGGLQEGLEITVRGTVLPSSGTRFAVNFQTGRSDDDIAFHFNPRFEEGGSVVCNTKKKGLWGLEEKKTHLPFQRGSPFELSFLVLSSCFQVMLNGSLFVQYPHRVPFHHVDTLSVTGAVQLSSISFQKQTMIHRELSAPQQMSEMNPFYTCIPGGLYPSRRIIVSGTILPNAQWFRINLRSGSDIAFHLNPRFNENSVVRNSLINGSWGHEERSLWGPMPFIQGQSFTLFYQTYFVQEAPRVLGVQHGEDRRGPAPRSQRFRRQTKQDTNGMDRPLLIRTGALQKANRIEG</sequence>
<dbReference type="InterPro" id="IPR013320">
    <property type="entry name" value="ConA-like_dom_sf"/>
</dbReference>
<dbReference type="InterPro" id="IPR044156">
    <property type="entry name" value="Galectin-like"/>
</dbReference>
<dbReference type="GO" id="GO:0005829">
    <property type="term" value="C:cytosol"/>
    <property type="evidence" value="ECO:0000318"/>
    <property type="project" value="GO_Central"/>
</dbReference>
<dbReference type="CDD" id="cd00070">
    <property type="entry name" value="GLECT"/>
    <property type="match status" value="2"/>
</dbReference>
<organism evidence="5 6">
    <name type="scientific">Equus caballus</name>
    <name type="common">Horse</name>
    <dbReference type="NCBI Taxonomy" id="9796"/>
    <lineage>
        <taxon>Eukaryota</taxon>
        <taxon>Metazoa</taxon>
        <taxon>Chordata</taxon>
        <taxon>Craniata</taxon>
        <taxon>Vertebrata</taxon>
        <taxon>Euteleostomi</taxon>
        <taxon>Mammalia</taxon>
        <taxon>Eutheria</taxon>
        <taxon>Laurasiatheria</taxon>
        <taxon>Perissodactyla</taxon>
        <taxon>Equidae</taxon>
        <taxon>Equus</taxon>
    </lineage>
</organism>
<dbReference type="AlphaFoldDB" id="A0A9L0RDD9"/>
<evidence type="ECO:0000256" key="3">
    <source>
        <dbReference type="SAM" id="MobiDB-lite"/>
    </source>
</evidence>
<evidence type="ECO:0000256" key="2">
    <source>
        <dbReference type="RuleBase" id="RU102079"/>
    </source>
</evidence>
<dbReference type="PROSITE" id="PS51304">
    <property type="entry name" value="GALECTIN"/>
    <property type="match status" value="2"/>
</dbReference>
<feature type="region of interest" description="Disordered" evidence="3">
    <location>
        <begin position="268"/>
        <end position="295"/>
    </location>
</feature>
<reference evidence="5" key="2">
    <citation type="submission" date="2025-08" db="UniProtKB">
        <authorList>
            <consortium name="Ensembl"/>
        </authorList>
    </citation>
    <scope>IDENTIFICATION</scope>
    <source>
        <strain evidence="5">Thoroughbred</strain>
    </source>
</reference>
<dbReference type="GO" id="GO:2000562">
    <property type="term" value="P:negative regulation of CD4-positive, alpha-beta T cell proliferation"/>
    <property type="evidence" value="ECO:0000318"/>
    <property type="project" value="GO_Central"/>
</dbReference>
<evidence type="ECO:0000313" key="6">
    <source>
        <dbReference type="Proteomes" id="UP000002281"/>
    </source>
</evidence>
<proteinExistence type="predicted"/>
<dbReference type="RefSeq" id="XP_070082526.1">
    <property type="nucleotide sequence ID" value="XM_070226425.1"/>
</dbReference>
<dbReference type="GeneTree" id="ENSGT00940000162258"/>
<dbReference type="GO" id="GO:0016936">
    <property type="term" value="F:galactoside binding"/>
    <property type="evidence" value="ECO:0000318"/>
    <property type="project" value="GO_Central"/>
</dbReference>
<name>A0A9L0RDD9_HORSE</name>
<keyword evidence="1 2" id="KW-0430">Lectin</keyword>
<accession>A0A9L0RDD9</accession>
<dbReference type="GO" id="GO:0005634">
    <property type="term" value="C:nucleus"/>
    <property type="evidence" value="ECO:0000318"/>
    <property type="project" value="GO_Central"/>
</dbReference>
<reference evidence="5" key="3">
    <citation type="submission" date="2025-09" db="UniProtKB">
        <authorList>
            <consortium name="Ensembl"/>
        </authorList>
    </citation>
    <scope>IDENTIFICATION</scope>
    <source>
        <strain evidence="5">Thoroughbred</strain>
    </source>
</reference>
<dbReference type="InterPro" id="IPR001079">
    <property type="entry name" value="Galectin_CRD"/>
</dbReference>
<dbReference type="Pfam" id="PF00337">
    <property type="entry name" value="Gal-bind_lectin"/>
    <property type="match status" value="2"/>
</dbReference>
<evidence type="ECO:0000313" key="5">
    <source>
        <dbReference type="Ensembl" id="ENSECAP00000061993.1"/>
    </source>
</evidence>
<dbReference type="PANTHER" id="PTHR11346:SF147">
    <property type="entry name" value="GALECTIN"/>
    <property type="match status" value="1"/>
</dbReference>
<reference evidence="5 6" key="1">
    <citation type="journal article" date="2009" name="Science">
        <title>Genome sequence, comparative analysis, and population genetics of the domestic horse.</title>
        <authorList>
            <consortium name="Broad Institute Genome Sequencing Platform"/>
            <consortium name="Broad Institute Whole Genome Assembly Team"/>
            <person name="Wade C.M."/>
            <person name="Giulotto E."/>
            <person name="Sigurdsson S."/>
            <person name="Zoli M."/>
            <person name="Gnerre S."/>
            <person name="Imsland F."/>
            <person name="Lear T.L."/>
            <person name="Adelson D.L."/>
            <person name="Bailey E."/>
            <person name="Bellone R.R."/>
            <person name="Bloecker H."/>
            <person name="Distl O."/>
            <person name="Edgar R.C."/>
            <person name="Garber M."/>
            <person name="Leeb T."/>
            <person name="Mauceli E."/>
            <person name="MacLeod J.N."/>
            <person name="Penedo M.C.T."/>
            <person name="Raison J.M."/>
            <person name="Sharpe T."/>
            <person name="Vogel J."/>
            <person name="Andersson L."/>
            <person name="Antczak D.F."/>
            <person name="Biagi T."/>
            <person name="Binns M.M."/>
            <person name="Chowdhary B.P."/>
            <person name="Coleman S.J."/>
            <person name="Della Valle G."/>
            <person name="Fryc S."/>
            <person name="Guerin G."/>
            <person name="Hasegawa T."/>
            <person name="Hill E.W."/>
            <person name="Jurka J."/>
            <person name="Kiialainen A."/>
            <person name="Lindgren G."/>
            <person name="Liu J."/>
            <person name="Magnani E."/>
            <person name="Mickelson J.R."/>
            <person name="Murray J."/>
            <person name="Nergadze S.G."/>
            <person name="Onofrio R."/>
            <person name="Pedroni S."/>
            <person name="Piras M.F."/>
            <person name="Raudsepp T."/>
            <person name="Rocchi M."/>
            <person name="Roeed K.H."/>
            <person name="Ryder O.A."/>
            <person name="Searle S."/>
            <person name="Skow L."/>
            <person name="Swinburne J.E."/>
            <person name="Syvaenen A.C."/>
            <person name="Tozaki T."/>
            <person name="Valberg S.J."/>
            <person name="Vaudin M."/>
            <person name="White J.R."/>
            <person name="Zody M.C."/>
            <person name="Lander E.S."/>
            <person name="Lindblad-Toh K."/>
        </authorList>
    </citation>
    <scope>NUCLEOTIDE SEQUENCE [LARGE SCALE GENOMIC DNA]</scope>
    <source>
        <strain evidence="5 6">Thoroughbred</strain>
    </source>
</reference>
<keyword evidence="6" id="KW-1185">Reference proteome</keyword>
<evidence type="ECO:0000259" key="4">
    <source>
        <dbReference type="PROSITE" id="PS51304"/>
    </source>
</evidence>
<dbReference type="GO" id="GO:0010628">
    <property type="term" value="P:positive regulation of gene expression"/>
    <property type="evidence" value="ECO:0000318"/>
    <property type="project" value="GO_Central"/>
</dbReference>
<dbReference type="SMART" id="SM00908">
    <property type="entry name" value="Gal-bind_lectin"/>
    <property type="match status" value="2"/>
</dbReference>
<evidence type="ECO:0000256" key="1">
    <source>
        <dbReference type="ARBA" id="ARBA00022734"/>
    </source>
</evidence>
<gene>
    <name evidence="5" type="primary">LOC100071942</name>
    <name evidence="5" type="synonym">LOC100071952</name>
</gene>
<dbReference type="PANTHER" id="PTHR11346">
    <property type="entry name" value="GALECTIN"/>
    <property type="match status" value="1"/>
</dbReference>
<dbReference type="Ensembl" id="ENSECAT00000096868.1">
    <property type="protein sequence ID" value="ENSECAP00000061993.1"/>
    <property type="gene ID" value="ENSECAG00000029414.3"/>
</dbReference>
<dbReference type="Proteomes" id="UP000002281">
    <property type="component" value="Chromosome 11"/>
</dbReference>
<feature type="domain" description="Galectin" evidence="4">
    <location>
        <begin position="17"/>
        <end position="148"/>
    </location>
</feature>
<dbReference type="FunFam" id="2.60.120.200:FF:000078">
    <property type="entry name" value="Galectin"/>
    <property type="match status" value="1"/>
</dbReference>
<protein>
    <recommendedName>
        <fullName evidence="2">Galectin</fullName>
    </recommendedName>
</protein>
<dbReference type="GO" id="GO:0032689">
    <property type="term" value="P:negative regulation of type II interferon production"/>
    <property type="evidence" value="ECO:0000318"/>
    <property type="project" value="GO_Central"/>
</dbReference>
<dbReference type="SMART" id="SM00276">
    <property type="entry name" value="GLECT"/>
    <property type="match status" value="2"/>
</dbReference>
<feature type="domain" description="Galectin" evidence="4">
    <location>
        <begin position="169"/>
        <end position="312"/>
    </location>
</feature>
<dbReference type="SUPFAM" id="SSF49899">
    <property type="entry name" value="Concanavalin A-like lectins/glucanases"/>
    <property type="match status" value="2"/>
</dbReference>
<dbReference type="GeneID" id="100071942"/>
<dbReference type="Gene3D" id="2.60.120.200">
    <property type="match status" value="2"/>
</dbReference>